<feature type="region of interest" description="Disordered" evidence="2">
    <location>
        <begin position="137"/>
        <end position="177"/>
    </location>
</feature>
<sequence>MSALQSLNILLVDDNQHMRAITSAILQSAGIRNIREVSDGAMALDVLRDHQIDLAIVDFNMFPLDGVEFTRLVRNSPDSANPYLPIIMMTGHSEKHRVVEARDAGVNEFVVKPITAKAVFDRIQAVIMRPRPYVKTDNYFGPDRRRTSNVASYKGPRRRSTDVAEDASTNTDGSGKA</sequence>
<reference evidence="4 5" key="1">
    <citation type="submission" date="2017-03" db="EMBL/GenBank/DDBJ databases">
        <title>Lifting the veil on microbial sulfur biogeochemistry in mining wastewaters.</title>
        <authorList>
            <person name="Kantor R.S."/>
            <person name="Colenbrander Nelson T."/>
            <person name="Marshall S."/>
            <person name="Bennett D."/>
            <person name="Apte S."/>
            <person name="Camacho D."/>
            <person name="Thomas B.C."/>
            <person name="Warren L.A."/>
            <person name="Banfield J.F."/>
        </authorList>
    </citation>
    <scope>NUCLEOTIDE SEQUENCE [LARGE SCALE GENOMIC DNA]</scope>
    <source>
        <strain evidence="4">32-68-21</strain>
    </source>
</reference>
<dbReference type="PANTHER" id="PTHR43228">
    <property type="entry name" value="TWO-COMPONENT RESPONSE REGULATOR"/>
    <property type="match status" value="1"/>
</dbReference>
<evidence type="ECO:0000259" key="3">
    <source>
        <dbReference type="PROSITE" id="PS50110"/>
    </source>
</evidence>
<evidence type="ECO:0000313" key="5">
    <source>
        <dbReference type="Proteomes" id="UP000216147"/>
    </source>
</evidence>
<dbReference type="InterPro" id="IPR052048">
    <property type="entry name" value="ST_Response_Regulator"/>
</dbReference>
<dbReference type="SMART" id="SM00448">
    <property type="entry name" value="REC"/>
    <property type="match status" value="1"/>
</dbReference>
<dbReference type="PROSITE" id="PS50110">
    <property type="entry name" value="RESPONSE_REGULATORY"/>
    <property type="match status" value="1"/>
</dbReference>
<proteinExistence type="predicted"/>
<evidence type="ECO:0000313" key="4">
    <source>
        <dbReference type="EMBL" id="OYX58558.1"/>
    </source>
</evidence>
<gene>
    <name evidence="4" type="ORF">B7Y86_02400</name>
</gene>
<organism evidence="4 5">
    <name type="scientific">Brevundimonas subvibrioides</name>
    <dbReference type="NCBI Taxonomy" id="74313"/>
    <lineage>
        <taxon>Bacteria</taxon>
        <taxon>Pseudomonadati</taxon>
        <taxon>Pseudomonadota</taxon>
        <taxon>Alphaproteobacteria</taxon>
        <taxon>Caulobacterales</taxon>
        <taxon>Caulobacteraceae</taxon>
        <taxon>Brevundimonas</taxon>
    </lineage>
</organism>
<dbReference type="Pfam" id="PF00072">
    <property type="entry name" value="Response_reg"/>
    <property type="match status" value="1"/>
</dbReference>
<accession>A0A258HQF0</accession>
<name>A0A258HQF0_9CAUL</name>
<dbReference type="PANTHER" id="PTHR43228:SF1">
    <property type="entry name" value="TWO-COMPONENT RESPONSE REGULATOR ARR22"/>
    <property type="match status" value="1"/>
</dbReference>
<dbReference type="InterPro" id="IPR001789">
    <property type="entry name" value="Sig_transdc_resp-reg_receiver"/>
</dbReference>
<dbReference type="Gene3D" id="3.40.50.2300">
    <property type="match status" value="1"/>
</dbReference>
<dbReference type="Proteomes" id="UP000216147">
    <property type="component" value="Unassembled WGS sequence"/>
</dbReference>
<dbReference type="InterPro" id="IPR011006">
    <property type="entry name" value="CheY-like_superfamily"/>
</dbReference>
<keyword evidence="1" id="KW-0597">Phosphoprotein</keyword>
<evidence type="ECO:0000256" key="2">
    <source>
        <dbReference type="SAM" id="MobiDB-lite"/>
    </source>
</evidence>
<dbReference type="SUPFAM" id="SSF52172">
    <property type="entry name" value="CheY-like"/>
    <property type="match status" value="1"/>
</dbReference>
<evidence type="ECO:0000256" key="1">
    <source>
        <dbReference type="PROSITE-ProRule" id="PRU00169"/>
    </source>
</evidence>
<feature type="modified residue" description="4-aspartylphosphate" evidence="1">
    <location>
        <position position="58"/>
    </location>
</feature>
<dbReference type="AlphaFoldDB" id="A0A258HQF0"/>
<feature type="domain" description="Response regulatory" evidence="3">
    <location>
        <begin position="8"/>
        <end position="127"/>
    </location>
</feature>
<protein>
    <submittedName>
        <fullName evidence="4">Two-component system response regulator</fullName>
    </submittedName>
</protein>
<comment type="caution">
    <text evidence="4">The sequence shown here is derived from an EMBL/GenBank/DDBJ whole genome shotgun (WGS) entry which is preliminary data.</text>
</comment>
<dbReference type="EMBL" id="NCEQ01000002">
    <property type="protein sequence ID" value="OYX58558.1"/>
    <property type="molecule type" value="Genomic_DNA"/>
</dbReference>
<dbReference type="GO" id="GO:0000160">
    <property type="term" value="P:phosphorelay signal transduction system"/>
    <property type="evidence" value="ECO:0007669"/>
    <property type="project" value="InterPro"/>
</dbReference>
<feature type="compositionally biased region" description="Polar residues" evidence="2">
    <location>
        <begin position="167"/>
        <end position="177"/>
    </location>
</feature>